<evidence type="ECO:0000313" key="2">
    <source>
        <dbReference type="EMBL" id="ORX14172.1"/>
    </source>
</evidence>
<evidence type="ECO:0000313" key="3">
    <source>
        <dbReference type="Proteomes" id="UP000193317"/>
    </source>
</evidence>
<dbReference type="EMBL" id="LQPW01000019">
    <property type="protein sequence ID" value="ORX14172.1"/>
    <property type="molecule type" value="Genomic_DNA"/>
</dbReference>
<dbReference type="Proteomes" id="UP000193317">
    <property type="component" value="Unassembled WGS sequence"/>
</dbReference>
<gene>
    <name evidence="2" type="ORF">AWC27_19735</name>
</gene>
<keyword evidence="3" id="KW-1185">Reference proteome</keyword>
<protein>
    <recommendedName>
        <fullName evidence="4">Restriction endonuclease</fullName>
    </recommendedName>
</protein>
<feature type="region of interest" description="Disordered" evidence="1">
    <location>
        <begin position="67"/>
        <end position="90"/>
    </location>
</feature>
<sequence>MEHAAAVRAAKEAHVNAQKAAAESRTAEVLEIFSQIDSILAATLEVDDYVDIDSLKQRVQHPPFAHEDLRAAPPQPQLEAPPPEPQFVAPPSPTGLSKLFGKQKHAEATAQARAVWDAAHRQWSDYVNRVLPAKNAQLLEEHAASEHRRAEKLGAALHEYREACAARERAVAEANAKVDEFRASLAAGHPDAVVQYVGVVLGNSVYPEAFVVEHDYSFDAELGELTVAVIVPPPSEMPSVKAYRYIATSDEIRETPCTQKERRERYNGAVAAVAVRTFHEVFEGDREERIKTISLTVQTEAVNPATGLAQTFPFIAAASDREQFSKLNLANVDPAETLVHLRALASKNAFGLKAINMTRGVR</sequence>
<accession>A0A1X2F6X2</accession>
<proteinExistence type="predicted"/>
<name>A0A1X2F6X2_MYCSZ</name>
<feature type="compositionally biased region" description="Pro residues" evidence="1">
    <location>
        <begin position="73"/>
        <end position="90"/>
    </location>
</feature>
<organism evidence="2 3">
    <name type="scientific">Mycobacterium szulgai</name>
    <dbReference type="NCBI Taxonomy" id="1787"/>
    <lineage>
        <taxon>Bacteria</taxon>
        <taxon>Bacillati</taxon>
        <taxon>Actinomycetota</taxon>
        <taxon>Actinomycetes</taxon>
        <taxon>Mycobacteriales</taxon>
        <taxon>Mycobacteriaceae</taxon>
        <taxon>Mycobacterium</taxon>
    </lineage>
</organism>
<dbReference type="AlphaFoldDB" id="A0A1X2F6X2"/>
<evidence type="ECO:0008006" key="4">
    <source>
        <dbReference type="Google" id="ProtNLM"/>
    </source>
</evidence>
<reference evidence="2 3" key="1">
    <citation type="submission" date="2016-01" db="EMBL/GenBank/DDBJ databases">
        <title>The new phylogeny of the genus Mycobacterium.</title>
        <authorList>
            <person name="Tarcisio F."/>
            <person name="Conor M."/>
            <person name="Antonella G."/>
            <person name="Elisabetta G."/>
            <person name="Giulia F.S."/>
            <person name="Sara T."/>
            <person name="Anna F."/>
            <person name="Clotilde B."/>
            <person name="Roberto B."/>
            <person name="Veronica D.S."/>
            <person name="Fabio R."/>
            <person name="Monica P."/>
            <person name="Olivier J."/>
            <person name="Enrico T."/>
            <person name="Nicola S."/>
        </authorList>
    </citation>
    <scope>NUCLEOTIDE SEQUENCE [LARGE SCALE GENOMIC DNA]</scope>
    <source>
        <strain evidence="2 3">DSM 44166</strain>
    </source>
</reference>
<comment type="caution">
    <text evidence="2">The sequence shown here is derived from an EMBL/GenBank/DDBJ whole genome shotgun (WGS) entry which is preliminary data.</text>
</comment>
<evidence type="ECO:0000256" key="1">
    <source>
        <dbReference type="SAM" id="MobiDB-lite"/>
    </source>
</evidence>